<evidence type="ECO:0000259" key="1">
    <source>
        <dbReference type="Pfam" id="PF12697"/>
    </source>
</evidence>
<reference evidence="2 3" key="1">
    <citation type="submission" date="2017-09" db="EMBL/GenBank/DDBJ databases">
        <title>The diverse metabolic capabilities of V. boronicumulans make it an excellent choice for continued studies on novel biodegradation.</title>
        <authorList>
            <person name="Sun S."/>
        </authorList>
    </citation>
    <scope>NUCLEOTIDE SEQUENCE [LARGE SCALE GENOMIC DNA]</scope>
    <source>
        <strain evidence="2 3">J1</strain>
    </source>
</reference>
<evidence type="ECO:0000313" key="3">
    <source>
        <dbReference type="Proteomes" id="UP000217154"/>
    </source>
</evidence>
<dbReference type="Pfam" id="PF12697">
    <property type="entry name" value="Abhydrolase_6"/>
    <property type="match status" value="1"/>
</dbReference>
<evidence type="ECO:0000313" key="2">
    <source>
        <dbReference type="EMBL" id="ATA54339.1"/>
    </source>
</evidence>
<dbReference type="InterPro" id="IPR000073">
    <property type="entry name" value="AB_hydrolase_1"/>
</dbReference>
<dbReference type="SUPFAM" id="SSF53474">
    <property type="entry name" value="alpha/beta-Hydrolases"/>
    <property type="match status" value="1"/>
</dbReference>
<dbReference type="PANTHER" id="PTHR43798:SF33">
    <property type="entry name" value="HYDROLASE, PUTATIVE (AFU_ORTHOLOGUE AFUA_2G14860)-RELATED"/>
    <property type="match status" value="1"/>
</dbReference>
<dbReference type="EMBL" id="CP023284">
    <property type="protein sequence ID" value="ATA54339.1"/>
    <property type="molecule type" value="Genomic_DNA"/>
</dbReference>
<dbReference type="GO" id="GO:0016787">
    <property type="term" value="F:hydrolase activity"/>
    <property type="evidence" value="ECO:0007669"/>
    <property type="project" value="UniProtKB-KW"/>
</dbReference>
<accession>A0A250DK55</accession>
<dbReference type="KEGG" id="vbo:CKY39_14750"/>
<dbReference type="InterPro" id="IPR050266">
    <property type="entry name" value="AB_hydrolase_sf"/>
</dbReference>
<gene>
    <name evidence="2" type="ORF">CKY39_14750</name>
</gene>
<name>A0A250DK55_9BURK</name>
<organism evidence="2 3">
    <name type="scientific">Variovorax boronicumulans</name>
    <dbReference type="NCBI Taxonomy" id="436515"/>
    <lineage>
        <taxon>Bacteria</taxon>
        <taxon>Pseudomonadati</taxon>
        <taxon>Pseudomonadota</taxon>
        <taxon>Betaproteobacteria</taxon>
        <taxon>Burkholderiales</taxon>
        <taxon>Comamonadaceae</taxon>
        <taxon>Variovorax</taxon>
    </lineage>
</organism>
<protein>
    <submittedName>
        <fullName evidence="2">Alpha/beta hydrolase</fullName>
    </submittedName>
</protein>
<proteinExistence type="predicted"/>
<dbReference type="AlphaFoldDB" id="A0A250DK55"/>
<dbReference type="Gene3D" id="3.40.50.1820">
    <property type="entry name" value="alpha/beta hydrolase"/>
    <property type="match status" value="1"/>
</dbReference>
<feature type="domain" description="AB hydrolase-1" evidence="1">
    <location>
        <begin position="47"/>
        <end position="281"/>
    </location>
</feature>
<dbReference type="RefSeq" id="WP_095744976.1">
    <property type="nucleotide sequence ID" value="NZ_CP023284.1"/>
</dbReference>
<dbReference type="GO" id="GO:0016020">
    <property type="term" value="C:membrane"/>
    <property type="evidence" value="ECO:0007669"/>
    <property type="project" value="TreeGrafter"/>
</dbReference>
<dbReference type="Proteomes" id="UP000217154">
    <property type="component" value="Chromosome"/>
</dbReference>
<dbReference type="PANTHER" id="PTHR43798">
    <property type="entry name" value="MONOACYLGLYCEROL LIPASE"/>
    <property type="match status" value="1"/>
</dbReference>
<keyword evidence="2" id="KW-0378">Hydrolase</keyword>
<dbReference type="InterPro" id="IPR029058">
    <property type="entry name" value="AB_hydrolase_fold"/>
</dbReference>
<sequence length="289" mass="29898">MSTVDISAQTLPASELARLDARFPARDVAVGGGAVVSVRECGQGPVIVCLHGIGSGAASWLDTAALLAPQACLIAWDAPGYGRSTPLASAAPTAADYAARLEEMLDALSIRSCVLVGHSLGAIVAASAARSESSASERIRRLVLVSPAIGYGAAGRIDARAKVRAERLATLDDLGIAGMAAKRAGRLVSDGASEHARQWVRWNMARLNDHGYRQAVELLCNADLLADLPPPMPVRVACGALDVVTPPTACEEVARRCGVPLELVDDAGHAGYVEQPQAVAALLRESLAG</sequence>